<evidence type="ECO:0000256" key="15">
    <source>
        <dbReference type="ARBA" id="ARBA00023002"/>
    </source>
</evidence>
<keyword evidence="11" id="KW-0677">Repeat</keyword>
<proteinExistence type="inferred from homology"/>
<keyword evidence="18 19" id="KW-0472">Membrane</keyword>
<comment type="subcellular location">
    <subcellularLocation>
        <location evidence="1 19">Cell inner membrane</location>
    </subcellularLocation>
</comment>
<evidence type="ECO:0000256" key="11">
    <source>
        <dbReference type="ARBA" id="ARBA00022737"/>
    </source>
</evidence>
<dbReference type="PIRSF" id="PIRSF000006">
    <property type="entry name" value="Cbb3-Cox_fixP"/>
    <property type="match status" value="1"/>
</dbReference>
<evidence type="ECO:0000256" key="17">
    <source>
        <dbReference type="ARBA" id="ARBA00023065"/>
    </source>
</evidence>
<evidence type="ECO:0000256" key="21">
    <source>
        <dbReference type="PIRSR" id="PIRSR000006-2"/>
    </source>
</evidence>
<dbReference type="InterPro" id="IPR032858">
    <property type="entry name" value="CcoP_N"/>
</dbReference>
<evidence type="ECO:0000256" key="14">
    <source>
        <dbReference type="ARBA" id="ARBA00022989"/>
    </source>
</evidence>
<evidence type="ECO:0000256" key="7">
    <source>
        <dbReference type="ARBA" id="ARBA00022617"/>
    </source>
</evidence>
<dbReference type="InterPro" id="IPR008168">
    <property type="entry name" value="Cyt_C_IC"/>
</dbReference>
<dbReference type="InterPro" id="IPR036909">
    <property type="entry name" value="Cyt_c-like_dom_sf"/>
</dbReference>
<keyword evidence="9 22" id="KW-0812">Transmembrane</keyword>
<name>A0A2T5PCK5_9PSED</name>
<keyword evidence="13 19" id="KW-0249">Electron transport</keyword>
<dbReference type="GO" id="GO:0005506">
    <property type="term" value="F:iron ion binding"/>
    <property type="evidence" value="ECO:0007669"/>
    <property type="project" value="InterPro"/>
</dbReference>
<dbReference type="PANTHER" id="PTHR33751">
    <property type="entry name" value="CBB3-TYPE CYTOCHROME C OXIDASE SUBUNIT FIXP"/>
    <property type="match status" value="1"/>
</dbReference>
<sequence>MTQFWSWYITALTVGSLLALTWLIFATRKGQRSDTTDETVGHSFDGIEEYDNPLPKWWFMLFVATLIFGVGYLALYPGLGNWRGVLPGYSYLDTENKTPFATEAHLPEEERKGGWTGVHEWEKEMLRADAEYGPIFQKYASMPLEEVAADEQAMKIGARLFTNYCTVCHATSAKGGYGFPNLTDNDWLWGGEPETIKKTIMEGRQAAMPAHQDMLSEAEIRNVAGYVRSLSGLSDEETDPKNLDLAAGQEVFGARCAICHGNDAKGNQGMGAPNLADKVWLYGFEFAQIQQTIRYGRNGKMPAQKDLLGNDKVHLLAAYVYSLSQKPAEE</sequence>
<comment type="caution">
    <text evidence="24">The sequence shown here is derived from an EMBL/GenBank/DDBJ whole genome shotgun (WGS) entry which is preliminary data.</text>
</comment>
<dbReference type="GO" id="GO:0020037">
    <property type="term" value="F:heme binding"/>
    <property type="evidence" value="ECO:0007669"/>
    <property type="project" value="InterPro"/>
</dbReference>
<dbReference type="SUPFAM" id="SSF46626">
    <property type="entry name" value="Cytochrome c"/>
    <property type="match status" value="2"/>
</dbReference>
<dbReference type="InterPro" id="IPR004678">
    <property type="entry name" value="Cyt_c_oxidase_cbb3_su3"/>
</dbReference>
<keyword evidence="5 19" id="KW-1003">Cell membrane</keyword>
<dbReference type="InterPro" id="IPR038414">
    <property type="entry name" value="CcoP_N_sf"/>
</dbReference>
<keyword evidence="14 22" id="KW-1133">Transmembrane helix</keyword>
<feature type="transmembrane region" description="Helical" evidence="22">
    <location>
        <begin position="57"/>
        <end position="76"/>
    </location>
</feature>
<keyword evidence="17 19" id="KW-0406">Ion transport</keyword>
<keyword evidence="10 19" id="KW-0479">Metal-binding</keyword>
<dbReference type="InterPro" id="IPR050597">
    <property type="entry name" value="Cytochrome_c_Oxidase_Subunit"/>
</dbReference>
<evidence type="ECO:0000256" key="1">
    <source>
        <dbReference type="ARBA" id="ARBA00004533"/>
    </source>
</evidence>
<evidence type="ECO:0000313" key="24">
    <source>
        <dbReference type="EMBL" id="PTU75459.1"/>
    </source>
</evidence>
<evidence type="ECO:0000256" key="9">
    <source>
        <dbReference type="ARBA" id="ARBA00022692"/>
    </source>
</evidence>
<keyword evidence="25" id="KW-1185">Reference proteome</keyword>
<organism evidence="24 25">
    <name type="scientific">Pseudomonas mangrovi</name>
    <dbReference type="NCBI Taxonomy" id="2161748"/>
    <lineage>
        <taxon>Bacteria</taxon>
        <taxon>Pseudomonadati</taxon>
        <taxon>Pseudomonadota</taxon>
        <taxon>Gammaproteobacteria</taxon>
        <taxon>Pseudomonadales</taxon>
        <taxon>Pseudomonadaceae</taxon>
        <taxon>Pseudomonas</taxon>
    </lineage>
</organism>
<evidence type="ECO:0000256" key="5">
    <source>
        <dbReference type="ARBA" id="ARBA00022475"/>
    </source>
</evidence>
<feature type="binding site" description="covalent" evidence="21">
    <location>
        <position position="168"/>
    </location>
    <ligand>
        <name>heme c</name>
        <dbReference type="ChEBI" id="CHEBI:61717"/>
        <label>1</label>
    </ligand>
</feature>
<evidence type="ECO:0000256" key="22">
    <source>
        <dbReference type="SAM" id="Phobius"/>
    </source>
</evidence>
<feature type="domain" description="Cytochrome c" evidence="23">
    <location>
        <begin position="152"/>
        <end position="231"/>
    </location>
</feature>
<comment type="function">
    <text evidence="19">C-type cytochrome. Part of the cbb3-type cytochrome c oxidase complex.</text>
</comment>
<dbReference type="GO" id="GO:0006119">
    <property type="term" value="P:oxidative phosphorylation"/>
    <property type="evidence" value="ECO:0007669"/>
    <property type="project" value="UniProtKB-UniPathway"/>
</dbReference>
<dbReference type="PANTHER" id="PTHR33751:SF1">
    <property type="entry name" value="CBB3-TYPE CYTOCHROME C OXIDASE SUBUNIT FIXP"/>
    <property type="match status" value="1"/>
</dbReference>
<dbReference type="AlphaFoldDB" id="A0A2T5PCK5"/>
<evidence type="ECO:0000256" key="8">
    <source>
        <dbReference type="ARBA" id="ARBA00022660"/>
    </source>
</evidence>
<dbReference type="Gene3D" id="6.10.280.130">
    <property type="match status" value="1"/>
</dbReference>
<dbReference type="Gene3D" id="1.10.760.10">
    <property type="entry name" value="Cytochrome c-like domain"/>
    <property type="match status" value="2"/>
</dbReference>
<feature type="domain" description="Cytochrome c" evidence="23">
    <location>
        <begin position="243"/>
        <end position="324"/>
    </location>
</feature>
<evidence type="ECO:0000256" key="6">
    <source>
        <dbReference type="ARBA" id="ARBA00022519"/>
    </source>
</evidence>
<keyword evidence="15 19" id="KW-0560">Oxidoreductase</keyword>
<feature type="binding site" description="axial binding residue" evidence="20">
    <location>
        <position position="208"/>
    </location>
    <ligand>
        <name>heme c</name>
        <dbReference type="ChEBI" id="CHEBI:61717"/>
        <label>2</label>
    </ligand>
    <ligandPart>
        <name>Fe</name>
        <dbReference type="ChEBI" id="CHEBI:18248"/>
    </ligandPart>
</feature>
<dbReference type="OrthoDB" id="9811281at2"/>
<evidence type="ECO:0000256" key="20">
    <source>
        <dbReference type="PIRSR" id="PIRSR000006-1"/>
    </source>
</evidence>
<keyword evidence="7 19" id="KW-0349">Heme</keyword>
<keyword evidence="12 19" id="KW-0375">Hydrogen ion transport</keyword>
<dbReference type="RefSeq" id="WP_108105779.1">
    <property type="nucleotide sequence ID" value="NZ_QASN01000007.1"/>
</dbReference>
<dbReference type="PROSITE" id="PS51007">
    <property type="entry name" value="CYTC"/>
    <property type="match status" value="2"/>
</dbReference>
<comment type="cofactor">
    <cofactor evidence="19 21">
        <name>heme c</name>
        <dbReference type="ChEBI" id="CHEBI:61717"/>
    </cofactor>
    <text evidence="19 21">Binds 2 heme C groups per subunit.</text>
</comment>
<feature type="binding site" description="axial binding residue" evidence="20">
    <location>
        <position position="301"/>
    </location>
    <ligand>
        <name>heme c</name>
        <dbReference type="ChEBI" id="CHEBI:61717"/>
        <label>1</label>
    </ligand>
    <ligandPart>
        <name>Fe</name>
        <dbReference type="ChEBI" id="CHEBI:18248"/>
    </ligandPart>
</feature>
<feature type="binding site" description="covalent" evidence="21">
    <location>
        <position position="256"/>
    </location>
    <ligand>
        <name>heme c</name>
        <dbReference type="ChEBI" id="CHEBI:61717"/>
        <label>2</label>
    </ligand>
</feature>
<dbReference type="Proteomes" id="UP000244064">
    <property type="component" value="Unassembled WGS sequence"/>
</dbReference>
<feature type="binding site" description="covalent" evidence="21">
    <location>
        <position position="259"/>
    </location>
    <ligand>
        <name>heme c</name>
        <dbReference type="ChEBI" id="CHEBI:61717"/>
        <label>2</label>
    </ligand>
</feature>
<gene>
    <name evidence="24" type="primary">ccoP</name>
    <name evidence="24" type="ORF">DBO85_04790</name>
</gene>
<evidence type="ECO:0000259" key="23">
    <source>
        <dbReference type="PROSITE" id="PS51007"/>
    </source>
</evidence>
<dbReference type="GO" id="GO:0016491">
    <property type="term" value="F:oxidoreductase activity"/>
    <property type="evidence" value="ECO:0007669"/>
    <property type="project" value="UniProtKB-KW"/>
</dbReference>
<feature type="transmembrane region" description="Helical" evidence="22">
    <location>
        <begin position="7"/>
        <end position="25"/>
    </location>
</feature>
<dbReference type="PRINTS" id="PR00605">
    <property type="entry name" value="CYTCHROMECIC"/>
</dbReference>
<reference evidence="24 25" key="1">
    <citation type="submission" date="2018-04" db="EMBL/GenBank/DDBJ databases">
        <title>Pseudomonas sp. nov., isolated from mangrove soil.</title>
        <authorList>
            <person name="Chen C."/>
        </authorList>
    </citation>
    <scope>NUCLEOTIDE SEQUENCE [LARGE SCALE GENOMIC DNA]</scope>
    <source>
        <strain evidence="24 25">TC-11</strain>
    </source>
</reference>
<dbReference type="GO" id="GO:0005886">
    <property type="term" value="C:plasma membrane"/>
    <property type="evidence" value="ECO:0007669"/>
    <property type="project" value="UniProtKB-SubCell"/>
</dbReference>
<keyword evidence="8 19" id="KW-0679">Respiratory chain</keyword>
<dbReference type="FunFam" id="1.10.760.10:FF:000013">
    <property type="entry name" value="Cbb3-type cytochrome c oxidase subunit"/>
    <property type="match status" value="1"/>
</dbReference>
<dbReference type="Pfam" id="PF14715">
    <property type="entry name" value="FixP_N"/>
    <property type="match status" value="1"/>
</dbReference>
<evidence type="ECO:0000256" key="3">
    <source>
        <dbReference type="ARBA" id="ARBA00006113"/>
    </source>
</evidence>
<keyword evidence="4 19" id="KW-0813">Transport</keyword>
<comment type="subunit">
    <text evidence="19">Component of the cbb3-type cytochrome c oxidase.</text>
</comment>
<keyword evidence="6 19" id="KW-0997">Cell inner membrane</keyword>
<evidence type="ECO:0000313" key="25">
    <source>
        <dbReference type="Proteomes" id="UP000244064"/>
    </source>
</evidence>
<evidence type="ECO:0000256" key="18">
    <source>
        <dbReference type="ARBA" id="ARBA00023136"/>
    </source>
</evidence>
<evidence type="ECO:0000256" key="4">
    <source>
        <dbReference type="ARBA" id="ARBA00022448"/>
    </source>
</evidence>
<evidence type="ECO:0000256" key="12">
    <source>
        <dbReference type="ARBA" id="ARBA00022781"/>
    </source>
</evidence>
<dbReference type="InterPro" id="IPR009056">
    <property type="entry name" value="Cyt_c-like_dom"/>
</dbReference>
<protein>
    <recommendedName>
        <fullName evidence="19">Cbb3-type cytochrome c oxidase subunit</fullName>
    </recommendedName>
</protein>
<dbReference type="NCBIfam" id="TIGR00782">
    <property type="entry name" value="ccoP"/>
    <property type="match status" value="1"/>
</dbReference>
<keyword evidence="16 19" id="KW-0408">Iron</keyword>
<evidence type="ECO:0000256" key="19">
    <source>
        <dbReference type="PIRNR" id="PIRNR000006"/>
    </source>
</evidence>
<evidence type="ECO:0000256" key="2">
    <source>
        <dbReference type="ARBA" id="ARBA00004673"/>
    </source>
</evidence>
<accession>A0A2T5PCK5</accession>
<evidence type="ECO:0000256" key="13">
    <source>
        <dbReference type="ARBA" id="ARBA00022982"/>
    </source>
</evidence>
<feature type="binding site" description="axial binding residue" evidence="20">
    <location>
        <position position="169"/>
    </location>
    <ligand>
        <name>heme c</name>
        <dbReference type="ChEBI" id="CHEBI:61717"/>
        <label>1</label>
    </ligand>
    <ligandPart>
        <name>Fe</name>
        <dbReference type="ChEBI" id="CHEBI:18248"/>
    </ligandPart>
</feature>
<dbReference type="EMBL" id="QASN01000007">
    <property type="protein sequence ID" value="PTU75459.1"/>
    <property type="molecule type" value="Genomic_DNA"/>
</dbReference>
<dbReference type="GO" id="GO:0009055">
    <property type="term" value="F:electron transfer activity"/>
    <property type="evidence" value="ECO:0007669"/>
    <property type="project" value="InterPro"/>
</dbReference>
<comment type="similarity">
    <text evidence="3 19">Belongs to the CcoP / FixP family.</text>
</comment>
<dbReference type="GO" id="GO:1902600">
    <property type="term" value="P:proton transmembrane transport"/>
    <property type="evidence" value="ECO:0007669"/>
    <property type="project" value="UniProtKB-KW"/>
</dbReference>
<dbReference type="Pfam" id="PF13442">
    <property type="entry name" value="Cytochrome_CBB3"/>
    <property type="match status" value="2"/>
</dbReference>
<feature type="binding site" description="covalent" evidence="21">
    <location>
        <position position="165"/>
    </location>
    <ligand>
        <name>heme c</name>
        <dbReference type="ChEBI" id="CHEBI:61717"/>
        <label>1</label>
    </ligand>
</feature>
<evidence type="ECO:0000256" key="10">
    <source>
        <dbReference type="ARBA" id="ARBA00022723"/>
    </source>
</evidence>
<comment type="pathway">
    <text evidence="2 19">Energy metabolism; oxidative phosphorylation.</text>
</comment>
<evidence type="ECO:0000256" key="16">
    <source>
        <dbReference type="ARBA" id="ARBA00023004"/>
    </source>
</evidence>
<feature type="binding site" description="axial binding residue" evidence="20">
    <location>
        <position position="260"/>
    </location>
    <ligand>
        <name>heme c</name>
        <dbReference type="ChEBI" id="CHEBI:61717"/>
        <label>2</label>
    </ligand>
    <ligandPart>
        <name>Fe</name>
        <dbReference type="ChEBI" id="CHEBI:18248"/>
    </ligandPart>
</feature>
<dbReference type="UniPathway" id="UPA00705"/>